<dbReference type="GO" id="GO:0020037">
    <property type="term" value="F:heme binding"/>
    <property type="evidence" value="ECO:0007669"/>
    <property type="project" value="InterPro"/>
</dbReference>
<evidence type="ECO:0000313" key="8">
    <source>
        <dbReference type="Proteomes" id="UP001303115"/>
    </source>
</evidence>
<comment type="cofactor">
    <cofactor evidence="1">
        <name>heme</name>
        <dbReference type="ChEBI" id="CHEBI:30413"/>
    </cofactor>
</comment>
<dbReference type="AlphaFoldDB" id="A0AAN6P4T2"/>
<dbReference type="InterPro" id="IPR050121">
    <property type="entry name" value="Cytochrome_P450_monoxygenase"/>
</dbReference>
<organism evidence="7 8">
    <name type="scientific">Parachaetomium inaequale</name>
    <dbReference type="NCBI Taxonomy" id="2588326"/>
    <lineage>
        <taxon>Eukaryota</taxon>
        <taxon>Fungi</taxon>
        <taxon>Dikarya</taxon>
        <taxon>Ascomycota</taxon>
        <taxon>Pezizomycotina</taxon>
        <taxon>Sordariomycetes</taxon>
        <taxon>Sordariomycetidae</taxon>
        <taxon>Sordariales</taxon>
        <taxon>Chaetomiaceae</taxon>
        <taxon>Parachaetomium</taxon>
    </lineage>
</organism>
<evidence type="ECO:0000256" key="2">
    <source>
        <dbReference type="ARBA" id="ARBA00010617"/>
    </source>
</evidence>
<evidence type="ECO:0000256" key="4">
    <source>
        <dbReference type="ARBA" id="ARBA00022723"/>
    </source>
</evidence>
<dbReference type="GO" id="GO:0005506">
    <property type="term" value="F:iron ion binding"/>
    <property type="evidence" value="ECO:0007669"/>
    <property type="project" value="InterPro"/>
</dbReference>
<dbReference type="GO" id="GO:0016705">
    <property type="term" value="F:oxidoreductase activity, acting on paired donors, with incorporation or reduction of molecular oxygen"/>
    <property type="evidence" value="ECO:0007669"/>
    <property type="project" value="InterPro"/>
</dbReference>
<dbReference type="GO" id="GO:0004497">
    <property type="term" value="F:monooxygenase activity"/>
    <property type="evidence" value="ECO:0007669"/>
    <property type="project" value="InterPro"/>
</dbReference>
<evidence type="ECO:0000256" key="5">
    <source>
        <dbReference type="ARBA" id="ARBA00023004"/>
    </source>
</evidence>
<dbReference type="PANTHER" id="PTHR24305">
    <property type="entry name" value="CYTOCHROME P450"/>
    <property type="match status" value="1"/>
</dbReference>
<feature type="signal peptide" evidence="6">
    <location>
        <begin position="1"/>
        <end position="27"/>
    </location>
</feature>
<gene>
    <name evidence="7" type="ORF">C8A01DRAFT_51271</name>
</gene>
<evidence type="ECO:0000256" key="1">
    <source>
        <dbReference type="ARBA" id="ARBA00001971"/>
    </source>
</evidence>
<proteinExistence type="inferred from homology"/>
<dbReference type="SUPFAM" id="SSF48264">
    <property type="entry name" value="Cytochrome P450"/>
    <property type="match status" value="1"/>
</dbReference>
<name>A0AAN6P4T2_9PEZI</name>
<accession>A0AAN6P4T2</accession>
<dbReference type="PANTHER" id="PTHR24305:SF232">
    <property type="entry name" value="P450, PUTATIVE (EUROFUNG)-RELATED"/>
    <property type="match status" value="1"/>
</dbReference>
<keyword evidence="8" id="KW-1185">Reference proteome</keyword>
<dbReference type="Pfam" id="PF00067">
    <property type="entry name" value="p450"/>
    <property type="match status" value="1"/>
</dbReference>
<dbReference type="Gene3D" id="1.10.630.10">
    <property type="entry name" value="Cytochrome P450"/>
    <property type="match status" value="1"/>
</dbReference>
<dbReference type="EMBL" id="MU854708">
    <property type="protein sequence ID" value="KAK4031758.1"/>
    <property type="molecule type" value="Genomic_DNA"/>
</dbReference>
<comment type="caution">
    <text evidence="7">The sequence shown here is derived from an EMBL/GenBank/DDBJ whole genome shotgun (WGS) entry which is preliminary data.</text>
</comment>
<keyword evidence="3" id="KW-0349">Heme</keyword>
<dbReference type="Proteomes" id="UP001303115">
    <property type="component" value="Unassembled WGS sequence"/>
</dbReference>
<keyword evidence="6" id="KW-0732">Signal</keyword>
<protein>
    <submittedName>
        <fullName evidence="7">Cytochrome P450</fullName>
    </submittedName>
</protein>
<feature type="chain" id="PRO_5042923668" evidence="6">
    <location>
        <begin position="28"/>
        <end position="391"/>
    </location>
</feature>
<dbReference type="InterPro" id="IPR001128">
    <property type="entry name" value="Cyt_P450"/>
</dbReference>
<evidence type="ECO:0000256" key="6">
    <source>
        <dbReference type="SAM" id="SignalP"/>
    </source>
</evidence>
<sequence length="391" mass="44299">MSRLQVPAPLVLFAWFTLSWLLSPLRKFPGPFLAGYTNLWRIAQVRTGRYHLNIKKLHEKYGPIVRIGPNLLDLDYPEMNRVIYSTDGKWTKTEFYKNNSAMVNGVQTFTIFSELDQGQHARMKRPLAKFISLGHVLALEPHMDSVVNELIGYIDTRFVKPKKTCNLGEWIAFYAWDLIGSVTFSKQMGYMEAEKDFDHTLAIADKALDYFAVVGQMPWLDYWLDKNPVVRVGPPNLTNVMRIALESLIARLQGKDANYGPKAPDYLQHYIGTKETHPDLVDDGMIIGFLLVNLLAGVDTTAITIRALFDFVLRRPDVYRKLVKEIRGARFDVDKSAPYSAAPTRGTFAATPDDPIKLYEYPTEVGDMLPAGASFRPPPRSVSITVAYLQC</sequence>
<reference evidence="8" key="1">
    <citation type="journal article" date="2023" name="Mol. Phylogenet. Evol.">
        <title>Genome-scale phylogeny and comparative genomics of the fungal order Sordariales.</title>
        <authorList>
            <person name="Hensen N."/>
            <person name="Bonometti L."/>
            <person name="Westerberg I."/>
            <person name="Brannstrom I.O."/>
            <person name="Guillou S."/>
            <person name="Cros-Aarteil S."/>
            <person name="Calhoun S."/>
            <person name="Haridas S."/>
            <person name="Kuo A."/>
            <person name="Mondo S."/>
            <person name="Pangilinan J."/>
            <person name="Riley R."/>
            <person name="LaButti K."/>
            <person name="Andreopoulos B."/>
            <person name="Lipzen A."/>
            <person name="Chen C."/>
            <person name="Yan M."/>
            <person name="Daum C."/>
            <person name="Ng V."/>
            <person name="Clum A."/>
            <person name="Steindorff A."/>
            <person name="Ohm R.A."/>
            <person name="Martin F."/>
            <person name="Silar P."/>
            <person name="Natvig D.O."/>
            <person name="Lalanne C."/>
            <person name="Gautier V."/>
            <person name="Ament-Velasquez S.L."/>
            <person name="Kruys A."/>
            <person name="Hutchinson M.I."/>
            <person name="Powell A.J."/>
            <person name="Barry K."/>
            <person name="Miller A.N."/>
            <person name="Grigoriev I.V."/>
            <person name="Debuchy R."/>
            <person name="Gladieux P."/>
            <person name="Hiltunen Thoren M."/>
            <person name="Johannesson H."/>
        </authorList>
    </citation>
    <scope>NUCLEOTIDE SEQUENCE [LARGE SCALE GENOMIC DNA]</scope>
    <source>
        <strain evidence="8">CBS 284.82</strain>
    </source>
</reference>
<dbReference type="InterPro" id="IPR036396">
    <property type="entry name" value="Cyt_P450_sf"/>
</dbReference>
<keyword evidence="4" id="KW-0479">Metal-binding</keyword>
<keyword evidence="5" id="KW-0408">Iron</keyword>
<evidence type="ECO:0000256" key="3">
    <source>
        <dbReference type="ARBA" id="ARBA00022617"/>
    </source>
</evidence>
<comment type="similarity">
    <text evidence="2">Belongs to the cytochrome P450 family.</text>
</comment>
<evidence type="ECO:0000313" key="7">
    <source>
        <dbReference type="EMBL" id="KAK4031758.1"/>
    </source>
</evidence>